<dbReference type="AlphaFoldDB" id="A0A8T0N9Z5"/>
<keyword evidence="3" id="KW-1185">Reference proteome</keyword>
<comment type="caution">
    <text evidence="2">The sequence shown here is derived from an EMBL/GenBank/DDBJ whole genome shotgun (WGS) entry which is preliminary data.</text>
</comment>
<name>A0A8T0N9Z5_PANVG</name>
<feature type="region of interest" description="Disordered" evidence="1">
    <location>
        <begin position="27"/>
        <end position="64"/>
    </location>
</feature>
<sequence length="170" mass="19193">MTERRISPFLQLGLPWWRCWRHYHKPSPPPPSSRSSCGAAPTSGRSFLRRPSQVSSCSRTWTTSPPPHAPLPLTWLPPPIRSCSGASSRGWICAPCRVSLRRRPPLPSAHLIWRPEQPQHTDGFPVGRCSASRRSSPWSRMRLRRGPSRQQLSLAEGAGRLFWGNSQCNK</sequence>
<dbReference type="EMBL" id="CM029053">
    <property type="protein sequence ID" value="KAG2546240.1"/>
    <property type="molecule type" value="Genomic_DNA"/>
</dbReference>
<protein>
    <submittedName>
        <fullName evidence="2">Uncharacterized protein</fullName>
    </submittedName>
</protein>
<accession>A0A8T0N9Z5</accession>
<dbReference type="Proteomes" id="UP000823388">
    <property type="component" value="Chromosome 9K"/>
</dbReference>
<reference evidence="2" key="1">
    <citation type="submission" date="2020-05" db="EMBL/GenBank/DDBJ databases">
        <title>WGS assembly of Panicum virgatum.</title>
        <authorList>
            <person name="Lovell J.T."/>
            <person name="Jenkins J."/>
            <person name="Shu S."/>
            <person name="Juenger T.E."/>
            <person name="Schmutz J."/>
        </authorList>
    </citation>
    <scope>NUCLEOTIDE SEQUENCE</scope>
    <source>
        <strain evidence="2">AP13</strain>
    </source>
</reference>
<evidence type="ECO:0000313" key="2">
    <source>
        <dbReference type="EMBL" id="KAG2546240.1"/>
    </source>
</evidence>
<proteinExistence type="predicted"/>
<gene>
    <name evidence="2" type="ORF">PVAP13_9KG042758</name>
</gene>
<evidence type="ECO:0000313" key="3">
    <source>
        <dbReference type="Proteomes" id="UP000823388"/>
    </source>
</evidence>
<evidence type="ECO:0000256" key="1">
    <source>
        <dbReference type="SAM" id="MobiDB-lite"/>
    </source>
</evidence>
<organism evidence="2 3">
    <name type="scientific">Panicum virgatum</name>
    <name type="common">Blackwell switchgrass</name>
    <dbReference type="NCBI Taxonomy" id="38727"/>
    <lineage>
        <taxon>Eukaryota</taxon>
        <taxon>Viridiplantae</taxon>
        <taxon>Streptophyta</taxon>
        <taxon>Embryophyta</taxon>
        <taxon>Tracheophyta</taxon>
        <taxon>Spermatophyta</taxon>
        <taxon>Magnoliopsida</taxon>
        <taxon>Liliopsida</taxon>
        <taxon>Poales</taxon>
        <taxon>Poaceae</taxon>
        <taxon>PACMAD clade</taxon>
        <taxon>Panicoideae</taxon>
        <taxon>Panicodae</taxon>
        <taxon>Paniceae</taxon>
        <taxon>Panicinae</taxon>
        <taxon>Panicum</taxon>
        <taxon>Panicum sect. Hiantes</taxon>
    </lineage>
</organism>
<feature type="compositionally biased region" description="Polar residues" evidence="1">
    <location>
        <begin position="52"/>
        <end position="63"/>
    </location>
</feature>